<evidence type="ECO:0008006" key="9">
    <source>
        <dbReference type="Google" id="ProtNLM"/>
    </source>
</evidence>
<dbReference type="GO" id="GO:0097020">
    <property type="term" value="F:COPII receptor activity"/>
    <property type="evidence" value="ECO:0007669"/>
    <property type="project" value="EnsemblFungi"/>
</dbReference>
<organism evidence="7 8">
    <name type="scientific">Paramicrosporidium saccamoebae</name>
    <dbReference type="NCBI Taxonomy" id="1246581"/>
    <lineage>
        <taxon>Eukaryota</taxon>
        <taxon>Fungi</taxon>
        <taxon>Fungi incertae sedis</taxon>
        <taxon>Cryptomycota</taxon>
        <taxon>Cryptomycota incertae sedis</taxon>
        <taxon>Paramicrosporidium</taxon>
    </lineage>
</organism>
<keyword evidence="4 6" id="KW-1133">Transmembrane helix</keyword>
<evidence type="ECO:0000256" key="5">
    <source>
        <dbReference type="ARBA" id="ARBA00023136"/>
    </source>
</evidence>
<evidence type="ECO:0000256" key="3">
    <source>
        <dbReference type="ARBA" id="ARBA00022692"/>
    </source>
</evidence>
<evidence type="ECO:0000313" key="8">
    <source>
        <dbReference type="Proteomes" id="UP000240830"/>
    </source>
</evidence>
<dbReference type="GO" id="GO:0030134">
    <property type="term" value="C:COPII-coated ER to Golgi transport vesicle"/>
    <property type="evidence" value="ECO:0007669"/>
    <property type="project" value="EnsemblFungi"/>
</dbReference>
<feature type="transmembrane region" description="Helical" evidence="6">
    <location>
        <begin position="162"/>
        <end position="179"/>
    </location>
</feature>
<feature type="transmembrane region" description="Helical" evidence="6">
    <location>
        <begin position="94"/>
        <end position="113"/>
    </location>
</feature>
<comment type="similarity">
    <text evidence="2">Belongs to the SURF4 family.</text>
</comment>
<comment type="caution">
    <text evidence="7">The sequence shown here is derived from an EMBL/GenBank/DDBJ whole genome shotgun (WGS) entry which is preliminary data.</text>
</comment>
<protein>
    <recommendedName>
        <fullName evidence="9">SURF4-domain-containing protein</fullName>
    </recommendedName>
</protein>
<keyword evidence="5 6" id="KW-0472">Membrane</keyword>
<keyword evidence="3 6" id="KW-0812">Transmembrane</keyword>
<sequence>MMDKLRDTSQHAEVVLNNLAAPLKPYLSHIGRFLLVVTFLEDALRIFMQWSEQVRFMEYYRNFPRSLAHIFLFYNVTMMLTGSVMGLARFKTPVACGLLASVVVAQTLGYGLLFHPSFMLRNFSLIGGILLLLAESFTSDGKRGRAVLFPGLPNITETEKSTYVSLFGRILLILLFGALGLQGTFSPMKKVFAVLACISCMMVAVGFKARYSAMFLVAILSVANIVINPWWSYGTDSAERDFLRYDFFQMLSIMGGFLLLANSGPGELSLDEKKKSY</sequence>
<gene>
    <name evidence="7" type="ORF">PSACC_00904</name>
</gene>
<dbReference type="OrthoDB" id="7859621at2759"/>
<evidence type="ECO:0000256" key="4">
    <source>
        <dbReference type="ARBA" id="ARBA00022989"/>
    </source>
</evidence>
<dbReference type="Pfam" id="PF02077">
    <property type="entry name" value="SURF4"/>
    <property type="match status" value="1"/>
</dbReference>
<evidence type="ECO:0000256" key="6">
    <source>
        <dbReference type="SAM" id="Phobius"/>
    </source>
</evidence>
<feature type="transmembrane region" description="Helical" evidence="6">
    <location>
        <begin position="243"/>
        <end position="261"/>
    </location>
</feature>
<dbReference type="GO" id="GO:0006888">
    <property type="term" value="P:endoplasmic reticulum to Golgi vesicle-mediated transport"/>
    <property type="evidence" value="ECO:0007669"/>
    <property type="project" value="EnsemblFungi"/>
</dbReference>
<dbReference type="GO" id="GO:0016020">
    <property type="term" value="C:membrane"/>
    <property type="evidence" value="ECO:0007669"/>
    <property type="project" value="UniProtKB-SubCell"/>
</dbReference>
<proteinExistence type="inferred from homology"/>
<dbReference type="EMBL" id="MTSL01000072">
    <property type="protein sequence ID" value="PJF19267.1"/>
    <property type="molecule type" value="Genomic_DNA"/>
</dbReference>
<dbReference type="InterPro" id="IPR002995">
    <property type="entry name" value="Surf4"/>
</dbReference>
<accession>A0A2H9TNF0</accession>
<feature type="transmembrane region" description="Helical" evidence="6">
    <location>
        <begin position="67"/>
        <end position="88"/>
    </location>
</feature>
<dbReference type="Proteomes" id="UP000240830">
    <property type="component" value="Unassembled WGS sequence"/>
</dbReference>
<reference evidence="7 8" key="1">
    <citation type="submission" date="2016-10" db="EMBL/GenBank/DDBJ databases">
        <title>The genome of Paramicrosporidium saccamoebae is the missing link in understanding Cryptomycota and Microsporidia evolution.</title>
        <authorList>
            <person name="Quandt C.A."/>
            <person name="Beaudet D."/>
            <person name="Corsaro D."/>
            <person name="Michel R."/>
            <person name="Corradi N."/>
            <person name="James T."/>
        </authorList>
    </citation>
    <scope>NUCLEOTIDE SEQUENCE [LARGE SCALE GENOMIC DNA]</scope>
    <source>
        <strain evidence="7 8">KSL3</strain>
    </source>
</reference>
<keyword evidence="8" id="KW-1185">Reference proteome</keyword>
<comment type="subcellular location">
    <subcellularLocation>
        <location evidence="1">Membrane</location>
        <topology evidence="1">Multi-pass membrane protein</topology>
    </subcellularLocation>
</comment>
<dbReference type="AlphaFoldDB" id="A0A2H9TNF0"/>
<dbReference type="STRING" id="1246581.A0A2H9TNF0"/>
<evidence type="ECO:0000256" key="1">
    <source>
        <dbReference type="ARBA" id="ARBA00004141"/>
    </source>
</evidence>
<evidence type="ECO:0000313" key="7">
    <source>
        <dbReference type="EMBL" id="PJF19267.1"/>
    </source>
</evidence>
<name>A0A2H9TNF0_9FUNG</name>
<evidence type="ECO:0000256" key="2">
    <source>
        <dbReference type="ARBA" id="ARBA00006945"/>
    </source>
</evidence>
<feature type="transmembrane region" description="Helical" evidence="6">
    <location>
        <begin position="213"/>
        <end position="231"/>
    </location>
</feature>
<feature type="transmembrane region" description="Helical" evidence="6">
    <location>
        <begin position="191"/>
        <end position="207"/>
    </location>
</feature>